<keyword evidence="2 12" id="KW-0004">4Fe-4S</keyword>
<organism evidence="14 15">
    <name type="scientific">Cryobacterium adonitolivorans</name>
    <dbReference type="NCBI Taxonomy" id="1259189"/>
    <lineage>
        <taxon>Bacteria</taxon>
        <taxon>Bacillati</taxon>
        <taxon>Actinomycetota</taxon>
        <taxon>Actinomycetes</taxon>
        <taxon>Micrococcales</taxon>
        <taxon>Microbacteriaceae</taxon>
        <taxon>Cryobacterium</taxon>
    </lineage>
</organism>
<evidence type="ECO:0000256" key="12">
    <source>
        <dbReference type="HAMAP-Rule" id="MF_01225"/>
    </source>
</evidence>
<dbReference type="HAMAP" id="MF_01225_B">
    <property type="entry name" value="MoaA_B"/>
    <property type="match status" value="1"/>
</dbReference>
<dbReference type="GO" id="GO:0005525">
    <property type="term" value="F:GTP binding"/>
    <property type="evidence" value="ECO:0007669"/>
    <property type="project" value="UniProtKB-UniRule"/>
</dbReference>
<dbReference type="SFLD" id="SFLDS00029">
    <property type="entry name" value="Radical_SAM"/>
    <property type="match status" value="1"/>
</dbReference>
<dbReference type="SFLD" id="SFLDG01067">
    <property type="entry name" value="SPASM/twitch_domain_containing"/>
    <property type="match status" value="1"/>
</dbReference>
<dbReference type="EMBL" id="SOFL01000003">
    <property type="protein sequence ID" value="TFC06507.1"/>
    <property type="molecule type" value="Genomic_DNA"/>
</dbReference>
<keyword evidence="9 12" id="KW-0501">Molybdenum cofactor biosynthesis</keyword>
<evidence type="ECO:0000256" key="6">
    <source>
        <dbReference type="ARBA" id="ARBA00023004"/>
    </source>
</evidence>
<dbReference type="Pfam" id="PF06463">
    <property type="entry name" value="Mob_synth_C"/>
    <property type="match status" value="1"/>
</dbReference>
<comment type="similarity">
    <text evidence="12">Belongs to the radical SAM superfamily. MoaA family.</text>
</comment>
<dbReference type="InterPro" id="IPR050105">
    <property type="entry name" value="MoCo_biosynth_MoaA/MoaC"/>
</dbReference>
<dbReference type="Proteomes" id="UP000297907">
    <property type="component" value="Unassembled WGS sequence"/>
</dbReference>
<keyword evidence="10 12" id="KW-0456">Lyase</keyword>
<dbReference type="PROSITE" id="PS01305">
    <property type="entry name" value="MOAA_NIFB_PQQE"/>
    <property type="match status" value="1"/>
</dbReference>
<dbReference type="InterPro" id="IPR000385">
    <property type="entry name" value="MoaA_NifB_PqqE_Fe-S-bd_CS"/>
</dbReference>
<dbReference type="GO" id="GO:0061798">
    <property type="term" value="F:GTP 3',8'-cyclase activity"/>
    <property type="evidence" value="ECO:0007669"/>
    <property type="project" value="UniProtKB-UniRule"/>
</dbReference>
<keyword evidence="4 12" id="KW-0479">Metal-binding</keyword>
<dbReference type="UniPathway" id="UPA00344"/>
<feature type="binding site" evidence="12">
    <location>
        <position position="131"/>
    </location>
    <ligand>
        <name>GTP</name>
        <dbReference type="ChEBI" id="CHEBI:37565"/>
    </ligand>
</feature>
<comment type="catalytic activity">
    <reaction evidence="11 12">
        <text>GTP + AH2 + S-adenosyl-L-methionine = (8S)-3',8-cyclo-7,8-dihydroguanosine 5'-triphosphate + 5'-deoxyadenosine + L-methionine + A + H(+)</text>
        <dbReference type="Rhea" id="RHEA:49576"/>
        <dbReference type="ChEBI" id="CHEBI:13193"/>
        <dbReference type="ChEBI" id="CHEBI:15378"/>
        <dbReference type="ChEBI" id="CHEBI:17319"/>
        <dbReference type="ChEBI" id="CHEBI:17499"/>
        <dbReference type="ChEBI" id="CHEBI:37565"/>
        <dbReference type="ChEBI" id="CHEBI:57844"/>
        <dbReference type="ChEBI" id="CHEBI:59789"/>
        <dbReference type="ChEBI" id="CHEBI:131766"/>
        <dbReference type="EC" id="4.1.99.22"/>
    </reaction>
</comment>
<keyword evidence="8 12" id="KW-0342">GTP-binding</keyword>
<dbReference type="Pfam" id="PF04055">
    <property type="entry name" value="Radical_SAM"/>
    <property type="match status" value="1"/>
</dbReference>
<feature type="domain" description="Radical SAM core" evidence="13">
    <location>
        <begin position="33"/>
        <end position="257"/>
    </location>
</feature>
<dbReference type="InterPro" id="IPR006638">
    <property type="entry name" value="Elp3/MiaA/NifB-like_rSAM"/>
</dbReference>
<feature type="binding site" evidence="12">
    <location>
        <position position="291"/>
    </location>
    <ligand>
        <name>[4Fe-4S] cluster</name>
        <dbReference type="ChEBI" id="CHEBI:49883"/>
        <label>2</label>
        <note>4Fe-4S-substrate</note>
    </ligand>
</feature>
<evidence type="ECO:0000259" key="13">
    <source>
        <dbReference type="PROSITE" id="PS51918"/>
    </source>
</evidence>
<feature type="binding site" evidence="12">
    <location>
        <position position="49"/>
    </location>
    <ligand>
        <name>[4Fe-4S] cluster</name>
        <dbReference type="ChEBI" id="CHEBI:49883"/>
        <label>1</label>
        <note>4Fe-4S-S-AdoMet</note>
    </ligand>
</feature>
<comment type="caution">
    <text evidence="14">The sequence shown here is derived from an EMBL/GenBank/DDBJ whole genome shotgun (WGS) entry which is preliminary data.</text>
</comment>
<proteinExistence type="inferred from homology"/>
<dbReference type="InterPro" id="IPR010505">
    <property type="entry name" value="MoaA_twitch"/>
</dbReference>
<feature type="binding site" evidence="12">
    <location>
        <position position="308"/>
    </location>
    <ligand>
        <name>[4Fe-4S] cluster</name>
        <dbReference type="ChEBI" id="CHEBI:49883"/>
        <label>2</label>
        <note>4Fe-4S-substrate</note>
    </ligand>
</feature>
<keyword evidence="7 12" id="KW-0411">Iron-sulfur</keyword>
<dbReference type="InterPro" id="IPR013483">
    <property type="entry name" value="MoaA"/>
</dbReference>
<keyword evidence="3 12" id="KW-0949">S-adenosyl-L-methionine</keyword>
<dbReference type="GO" id="GO:0006777">
    <property type="term" value="P:Mo-molybdopterin cofactor biosynthetic process"/>
    <property type="evidence" value="ECO:0007669"/>
    <property type="project" value="UniProtKB-UniRule"/>
</dbReference>
<dbReference type="GO" id="GO:0046872">
    <property type="term" value="F:metal ion binding"/>
    <property type="evidence" value="ECO:0007669"/>
    <property type="project" value="UniProtKB-KW"/>
</dbReference>
<evidence type="ECO:0000256" key="11">
    <source>
        <dbReference type="ARBA" id="ARBA00048697"/>
    </source>
</evidence>
<dbReference type="PANTHER" id="PTHR22960">
    <property type="entry name" value="MOLYBDOPTERIN COFACTOR SYNTHESIS PROTEIN A"/>
    <property type="match status" value="1"/>
</dbReference>
<dbReference type="OrthoDB" id="9763993at2"/>
<feature type="binding site" evidence="12">
    <location>
        <position position="55"/>
    </location>
    <ligand>
        <name>S-adenosyl-L-methionine</name>
        <dbReference type="ChEBI" id="CHEBI:59789"/>
    </ligand>
</feature>
<keyword evidence="6 12" id="KW-0408">Iron</keyword>
<dbReference type="InterPro" id="IPR007197">
    <property type="entry name" value="rSAM"/>
</dbReference>
<comment type="subunit">
    <text evidence="12">Monomer and homodimer.</text>
</comment>
<dbReference type="PROSITE" id="PS51918">
    <property type="entry name" value="RADICAL_SAM"/>
    <property type="match status" value="1"/>
</dbReference>
<evidence type="ECO:0000256" key="7">
    <source>
        <dbReference type="ARBA" id="ARBA00023014"/>
    </source>
</evidence>
<dbReference type="Gene3D" id="3.20.20.70">
    <property type="entry name" value="Aldolase class I"/>
    <property type="match status" value="1"/>
</dbReference>
<evidence type="ECO:0000256" key="8">
    <source>
        <dbReference type="ARBA" id="ARBA00023134"/>
    </source>
</evidence>
<evidence type="ECO:0000256" key="9">
    <source>
        <dbReference type="ARBA" id="ARBA00023150"/>
    </source>
</evidence>
<dbReference type="AlphaFoldDB" id="A0A4R8WCB3"/>
<protein>
    <recommendedName>
        <fullName evidence="1 12">GTP 3',8-cyclase</fullName>
        <ecNumber evidence="1 12">4.1.99.22</ecNumber>
    </recommendedName>
    <alternativeName>
        <fullName evidence="12">Molybdenum cofactor biosynthesis protein A</fullName>
    </alternativeName>
</protein>
<dbReference type="SFLD" id="SFLDG01386">
    <property type="entry name" value="main_SPASM_domain-containing"/>
    <property type="match status" value="1"/>
</dbReference>
<evidence type="ECO:0000256" key="2">
    <source>
        <dbReference type="ARBA" id="ARBA00022485"/>
    </source>
</evidence>
<feature type="binding site" evidence="12">
    <location>
        <begin position="296"/>
        <end position="298"/>
    </location>
    <ligand>
        <name>GTP</name>
        <dbReference type="ChEBI" id="CHEBI:37565"/>
    </ligand>
</feature>
<feature type="binding site" evidence="12">
    <location>
        <position position="100"/>
    </location>
    <ligand>
        <name>S-adenosyl-L-methionine</name>
        <dbReference type="ChEBI" id="CHEBI:59789"/>
    </ligand>
</feature>
<dbReference type="NCBIfam" id="TIGR02666">
    <property type="entry name" value="moaA"/>
    <property type="match status" value="1"/>
</dbReference>
<dbReference type="EC" id="4.1.99.22" evidence="1 12"/>
<feature type="binding site" evidence="12">
    <location>
        <position position="155"/>
    </location>
    <ligand>
        <name>S-adenosyl-L-methionine</name>
        <dbReference type="ChEBI" id="CHEBI:59789"/>
    </ligand>
</feature>
<comment type="pathway">
    <text evidence="12">Cofactor biosynthesis; molybdopterin biosynthesis.</text>
</comment>
<evidence type="ECO:0000256" key="4">
    <source>
        <dbReference type="ARBA" id="ARBA00022723"/>
    </source>
</evidence>
<feature type="binding site" evidence="12">
    <location>
        <position position="96"/>
    </location>
    <ligand>
        <name>GTP</name>
        <dbReference type="ChEBI" id="CHEBI:37565"/>
    </ligand>
</feature>
<evidence type="ECO:0000256" key="3">
    <source>
        <dbReference type="ARBA" id="ARBA00022691"/>
    </source>
</evidence>
<comment type="function">
    <text evidence="12">Catalyzes the cyclization of GTP to (8S)-3',8-cyclo-7,8-dihydroguanosine 5'-triphosphate.</text>
</comment>
<dbReference type="PANTHER" id="PTHR22960:SF0">
    <property type="entry name" value="MOLYBDENUM COFACTOR BIOSYNTHESIS PROTEIN 1"/>
    <property type="match status" value="1"/>
</dbReference>
<dbReference type="SFLD" id="SFLDG01383">
    <property type="entry name" value="cyclic_pyranopterin_phosphate"/>
    <property type="match status" value="1"/>
</dbReference>
<gene>
    <name evidence="12 14" type="primary">moaA</name>
    <name evidence="14" type="ORF">E3O42_01755</name>
</gene>
<feature type="binding site" evidence="12">
    <location>
        <position position="53"/>
    </location>
    <ligand>
        <name>[4Fe-4S] cluster</name>
        <dbReference type="ChEBI" id="CHEBI:49883"/>
        <label>1</label>
        <note>4Fe-4S-S-AdoMet</note>
    </ligand>
</feature>
<feature type="binding site" evidence="12">
    <location>
        <position position="227"/>
    </location>
    <ligand>
        <name>S-adenosyl-L-methionine</name>
        <dbReference type="ChEBI" id="CHEBI:59789"/>
    </ligand>
</feature>
<evidence type="ECO:0000313" key="15">
    <source>
        <dbReference type="Proteomes" id="UP000297907"/>
    </source>
</evidence>
<dbReference type="GO" id="GO:1904047">
    <property type="term" value="F:S-adenosyl-L-methionine binding"/>
    <property type="evidence" value="ECO:0007669"/>
    <property type="project" value="UniProtKB-UniRule"/>
</dbReference>
<dbReference type="SMART" id="SM00729">
    <property type="entry name" value="Elp3"/>
    <property type="match status" value="1"/>
</dbReference>
<evidence type="ECO:0000256" key="1">
    <source>
        <dbReference type="ARBA" id="ARBA00012167"/>
    </source>
</evidence>
<feature type="binding site" evidence="12">
    <location>
        <position position="294"/>
    </location>
    <ligand>
        <name>[4Fe-4S] cluster</name>
        <dbReference type="ChEBI" id="CHEBI:49883"/>
        <label>2</label>
        <note>4Fe-4S-substrate</note>
    </ligand>
</feature>
<evidence type="ECO:0000313" key="14">
    <source>
        <dbReference type="EMBL" id="TFC06507.1"/>
    </source>
</evidence>
<dbReference type="GO" id="GO:0061799">
    <property type="term" value="F:cyclic pyranopterin monophosphate synthase activity"/>
    <property type="evidence" value="ECO:0007669"/>
    <property type="project" value="TreeGrafter"/>
</dbReference>
<feature type="binding site" evidence="12">
    <location>
        <position position="42"/>
    </location>
    <ligand>
        <name>GTP</name>
        <dbReference type="ChEBI" id="CHEBI:37565"/>
    </ligand>
</feature>
<reference evidence="14 15" key="1">
    <citation type="submission" date="2019-03" db="EMBL/GenBank/DDBJ databases">
        <title>Genomics of glacier-inhabiting Cryobacterium strains.</title>
        <authorList>
            <person name="Liu Q."/>
            <person name="Xin Y.-H."/>
        </authorList>
    </citation>
    <scope>NUCLEOTIDE SEQUENCE [LARGE SCALE GENOMIC DNA]</scope>
    <source>
        <strain evidence="14 15">RHLS22-1</strain>
    </source>
</reference>
<evidence type="ECO:0000256" key="5">
    <source>
        <dbReference type="ARBA" id="ARBA00022741"/>
    </source>
</evidence>
<name>A0A4R8WCB3_9MICO</name>
<keyword evidence="5 12" id="KW-0547">Nucleotide-binding</keyword>
<dbReference type="InterPro" id="IPR013785">
    <property type="entry name" value="Aldolase_TIM"/>
</dbReference>
<feature type="binding site" evidence="12">
    <location>
        <position position="193"/>
    </location>
    <ligand>
        <name>GTP</name>
        <dbReference type="ChEBI" id="CHEBI:37565"/>
    </ligand>
</feature>
<dbReference type="CDD" id="cd21117">
    <property type="entry name" value="Twitch_MoaA"/>
    <property type="match status" value="1"/>
</dbReference>
<feature type="binding site" evidence="12">
    <location>
        <position position="56"/>
    </location>
    <ligand>
        <name>[4Fe-4S] cluster</name>
        <dbReference type="ChEBI" id="CHEBI:49883"/>
        <label>1</label>
        <note>4Fe-4S-S-AdoMet</note>
    </ligand>
</feature>
<evidence type="ECO:0000256" key="10">
    <source>
        <dbReference type="ARBA" id="ARBA00023239"/>
    </source>
</evidence>
<dbReference type="InterPro" id="IPR040064">
    <property type="entry name" value="MoaA-like"/>
</dbReference>
<dbReference type="GO" id="GO:0051539">
    <property type="term" value="F:4 iron, 4 sulfur cluster binding"/>
    <property type="evidence" value="ECO:0007669"/>
    <property type="project" value="UniProtKB-UniRule"/>
</dbReference>
<dbReference type="SUPFAM" id="SSF102114">
    <property type="entry name" value="Radical SAM enzymes"/>
    <property type="match status" value="1"/>
</dbReference>
<dbReference type="CDD" id="cd01335">
    <property type="entry name" value="Radical_SAM"/>
    <property type="match status" value="1"/>
</dbReference>
<sequence length="371" mass="40518">MSGAPISVRAIEPLAGDVQLPPAHTVDAPLVDTLNRPLHDLRLSVTDRCNFRCVYCMPKEVFGKDFAFMPRDEMLSFEEMTRLARISVAHGVEKIRLTGGEPLLRKGLEELIAMLAALRTPAGRPVDIALTTNGSALAMKAQALKDAGLARVTVSLDSLDDTTFRTMNDVNFPVARILAGLDAAHAVGLGPIKINMVVKRGQNDQDVVSMARHFKGTPYILRFIEFMDVGTSNGWDMAAVLPSSEVRDRIHAELPLEEVAPNYTGETSRRWRYADGEGEIGLISSVTQSFCHTCSRARVSTDGKLFTCLFASEGHDLRVLLRDGSSDEQLSAAMGSIWRQRTDRASALRSAQTGAVRSSGRKKIEMSYIGG</sequence>
<keyword evidence="15" id="KW-1185">Reference proteome</keyword>
<dbReference type="InterPro" id="IPR058240">
    <property type="entry name" value="rSAM_sf"/>
</dbReference>
<comment type="cofactor">
    <cofactor evidence="12">
        <name>[4Fe-4S] cluster</name>
        <dbReference type="ChEBI" id="CHEBI:49883"/>
    </cofactor>
    <text evidence="12">Binds 2 [4Fe-4S] clusters. Binds 1 [4Fe-4S] cluster coordinated with 3 cysteines and an exchangeable S-adenosyl-L-methionine and 1 [4Fe-4S] cluster coordinated with 3 cysteines and the GTP-derived substrate.</text>
</comment>
<accession>A0A4R8WCB3</accession>